<dbReference type="Gene3D" id="2.60.120.200">
    <property type="match status" value="1"/>
</dbReference>
<dbReference type="AlphaFoldDB" id="A0A6I9YSX2"/>
<keyword evidence="1" id="KW-1015">Disulfide bond</keyword>
<dbReference type="Pfam" id="PF00094">
    <property type="entry name" value="VWD"/>
    <property type="match status" value="1"/>
</dbReference>
<dbReference type="InterPro" id="IPR000998">
    <property type="entry name" value="MAM_dom"/>
</dbReference>
<dbReference type="PROSITE" id="PS50060">
    <property type="entry name" value="MAM_2"/>
    <property type="match status" value="1"/>
</dbReference>
<evidence type="ECO:0000259" key="5">
    <source>
        <dbReference type="PROSITE" id="PS51233"/>
    </source>
</evidence>
<dbReference type="InterPro" id="IPR001846">
    <property type="entry name" value="VWF_type-D"/>
</dbReference>
<dbReference type="SUPFAM" id="SSF49899">
    <property type="entry name" value="Concanavalin A-like lectins/glucanases"/>
    <property type="match status" value="1"/>
</dbReference>
<protein>
    <submittedName>
        <fullName evidence="7">Zonadhesin-like</fullName>
    </submittedName>
</protein>
<proteinExistence type="predicted"/>
<dbReference type="GeneID" id="106553137"/>
<evidence type="ECO:0000256" key="2">
    <source>
        <dbReference type="ARBA" id="ARBA00023180"/>
    </source>
</evidence>
<dbReference type="PANTHER" id="PTHR11339:SF374">
    <property type="entry name" value="ZONADHESIN"/>
    <property type="match status" value="1"/>
</dbReference>
<dbReference type="CDD" id="cd06263">
    <property type="entry name" value="MAM"/>
    <property type="match status" value="1"/>
</dbReference>
<dbReference type="OrthoDB" id="6132182at2759"/>
<organism evidence="6 7">
    <name type="scientific">Thamnophis sirtalis</name>
    <dbReference type="NCBI Taxonomy" id="35019"/>
    <lineage>
        <taxon>Eukaryota</taxon>
        <taxon>Metazoa</taxon>
        <taxon>Chordata</taxon>
        <taxon>Craniata</taxon>
        <taxon>Vertebrata</taxon>
        <taxon>Euteleostomi</taxon>
        <taxon>Lepidosauria</taxon>
        <taxon>Squamata</taxon>
        <taxon>Bifurcata</taxon>
        <taxon>Unidentata</taxon>
        <taxon>Episquamata</taxon>
        <taxon>Toxicofera</taxon>
        <taxon>Serpentes</taxon>
        <taxon>Colubroidea</taxon>
        <taxon>Colubridae</taxon>
        <taxon>Natricinae</taxon>
        <taxon>Thamnophis</taxon>
    </lineage>
</organism>
<gene>
    <name evidence="7" type="primary">LOC106553137</name>
</gene>
<feature type="compositionally biased region" description="Polar residues" evidence="3">
    <location>
        <begin position="14"/>
        <end position="25"/>
    </location>
</feature>
<sequence>MDPFCGWRESMNNTWKRTNQNTPTEDTGPPGDYPHGEGYYIYVEGGQLKPNGSTRLYSSSFCISQEACVEFYYHMHSVVEVETQLQVLLEDPSGSAVLLWNRTGTQSPNWLHGSVTLPYTRAQPSKVVFEVIRGRNAYLDVSLDNILVHKGHCAEHPPTPVPPSTIATAPTTTVGPNITVPTGTATTPIITSTAVGPNITVPIGTAATPITTSTAIQPNITIPTETATTPITTSTAVGPNITVPIGTAATPITTSTAIQPNITVPTGTAATPITNSTAMSPNITVPIGTAATPITTSTAIQPNITVPTGTAATPITNSTAVGPNITVPTGTASTPITTSTAVHPNITVPIGTASTPITTSTAVHPNITVPTGTASTPITTSTAVHPNITIPTGTATTPITTSTAVGPNITIPTGTATTPITTSTAVGPNITIPTRTASTPITTTKPTTQRPGVDQTTPEQPPDSASCIVSGDPHYTTYDGRLFHFMGNCTYLLTATCNATPDQPTFQIQTTNEHRGSNTKVSYLKSVNITVHGTEIVLLKGRRVTVDGKRVTLPVSLAGGRVSVRLSGTFVRVQTDFGLSVRFDGNHHAEVSVPSSYFGKLCGLCGNFNGQAGDDNLMADGTSAGADANQLGKSWQVPNIGDASCTDSKDPEKCHPDIAEEAQGPTSCGILTDPQAFLCVLDLFEIHHFRDVPYLKNICP</sequence>
<dbReference type="PANTHER" id="PTHR11339">
    <property type="entry name" value="EXTRACELLULAR MATRIX GLYCOPROTEIN RELATED"/>
    <property type="match status" value="1"/>
</dbReference>
<dbReference type="SMART" id="SM00137">
    <property type="entry name" value="MAM"/>
    <property type="match status" value="1"/>
</dbReference>
<dbReference type="RefSeq" id="XP_013927054.1">
    <property type="nucleotide sequence ID" value="XM_014071579.1"/>
</dbReference>
<feature type="domain" description="VWFD" evidence="5">
    <location>
        <begin position="465"/>
        <end position="646"/>
    </location>
</feature>
<dbReference type="Pfam" id="PF00629">
    <property type="entry name" value="MAM"/>
    <property type="match status" value="1"/>
</dbReference>
<evidence type="ECO:0000256" key="3">
    <source>
        <dbReference type="SAM" id="MobiDB-lite"/>
    </source>
</evidence>
<dbReference type="Proteomes" id="UP000504617">
    <property type="component" value="Unplaced"/>
</dbReference>
<evidence type="ECO:0000256" key="1">
    <source>
        <dbReference type="ARBA" id="ARBA00023157"/>
    </source>
</evidence>
<keyword evidence="6" id="KW-1185">Reference proteome</keyword>
<dbReference type="PROSITE" id="PS51233">
    <property type="entry name" value="VWFD"/>
    <property type="match status" value="1"/>
</dbReference>
<dbReference type="GO" id="GO:0005615">
    <property type="term" value="C:extracellular space"/>
    <property type="evidence" value="ECO:0007669"/>
    <property type="project" value="TreeGrafter"/>
</dbReference>
<keyword evidence="2" id="KW-0325">Glycoprotein</keyword>
<dbReference type="InterPro" id="IPR050780">
    <property type="entry name" value="Mucin_vWF_Thrombospondin_sf"/>
</dbReference>
<feature type="compositionally biased region" description="Low complexity" evidence="3">
    <location>
        <begin position="368"/>
        <end position="448"/>
    </location>
</feature>
<reference evidence="7" key="1">
    <citation type="submission" date="2025-08" db="UniProtKB">
        <authorList>
            <consortium name="RefSeq"/>
        </authorList>
    </citation>
    <scope>IDENTIFICATION</scope>
    <source>
        <tissue evidence="7">Skeletal muscle</tissue>
    </source>
</reference>
<evidence type="ECO:0000313" key="7">
    <source>
        <dbReference type="RefSeq" id="XP_013927054.1"/>
    </source>
</evidence>
<dbReference type="GO" id="GO:0031012">
    <property type="term" value="C:extracellular matrix"/>
    <property type="evidence" value="ECO:0007669"/>
    <property type="project" value="TreeGrafter"/>
</dbReference>
<feature type="domain" description="MAM" evidence="4">
    <location>
        <begin position="1"/>
        <end position="155"/>
    </location>
</feature>
<dbReference type="GO" id="GO:0016020">
    <property type="term" value="C:membrane"/>
    <property type="evidence" value="ECO:0007669"/>
    <property type="project" value="InterPro"/>
</dbReference>
<feature type="region of interest" description="Disordered" evidence="3">
    <location>
        <begin position="14"/>
        <end position="33"/>
    </location>
</feature>
<feature type="region of interest" description="Disordered" evidence="3">
    <location>
        <begin position="363"/>
        <end position="468"/>
    </location>
</feature>
<name>A0A6I9YSX2_9SAUR</name>
<dbReference type="SMART" id="SM00216">
    <property type="entry name" value="VWD"/>
    <property type="match status" value="1"/>
</dbReference>
<evidence type="ECO:0000313" key="6">
    <source>
        <dbReference type="Proteomes" id="UP000504617"/>
    </source>
</evidence>
<evidence type="ECO:0000259" key="4">
    <source>
        <dbReference type="PROSITE" id="PS50060"/>
    </source>
</evidence>
<dbReference type="InterPro" id="IPR013320">
    <property type="entry name" value="ConA-like_dom_sf"/>
</dbReference>
<dbReference type="KEGG" id="tsr:106553137"/>
<accession>A0A6I9YSX2</accession>